<feature type="compositionally biased region" description="Polar residues" evidence="7">
    <location>
        <begin position="171"/>
        <end position="194"/>
    </location>
</feature>
<keyword evidence="3 6" id="KW-0863">Zinc-finger</keyword>
<evidence type="ECO:0000256" key="1">
    <source>
        <dbReference type="ARBA" id="ARBA00004123"/>
    </source>
</evidence>
<dbReference type="PaxDb" id="9986-ENSOCUP00000026943"/>
<feature type="region of interest" description="Disordered" evidence="7">
    <location>
        <begin position="160"/>
        <end position="219"/>
    </location>
</feature>
<evidence type="ECO:0000259" key="8">
    <source>
        <dbReference type="PROSITE" id="PS50157"/>
    </source>
</evidence>
<evidence type="ECO:0000256" key="7">
    <source>
        <dbReference type="SAM" id="MobiDB-lite"/>
    </source>
</evidence>
<keyword evidence="2" id="KW-0479">Metal-binding</keyword>
<dbReference type="Proteomes" id="UP000001811">
    <property type="component" value="Chromosome X"/>
</dbReference>
<dbReference type="SMART" id="SM00355">
    <property type="entry name" value="ZnF_C2H2"/>
    <property type="match status" value="3"/>
</dbReference>
<dbReference type="eggNOG" id="KOG1721">
    <property type="taxonomic scope" value="Eukaryota"/>
</dbReference>
<protein>
    <recommendedName>
        <fullName evidence="8">C2H2-type domain-containing protein</fullName>
    </recommendedName>
</protein>
<sequence>KPKKQMEEVRKFKELQDEGRSEQLQCHQCVFDTNCPNTCVQNANIHEKDKRHYCCEQRNFMAVTEDELECHRGIAHGVAVKCLAVNSDKEQKKSPQKTFIKDSIIESSKKSASYMDRMWPFSTSATSVLKRHMEYLHSSSCVDSFGSSLGLDKEKNDILEEPKDVDGTKPLVQQQSTTFPKNSPLEQDVKQTFGSSSQSSDFSKLHKHPQGIQKSQKSVAQSVVNMYNQNNSPHKTAMSKTSINQKPKYFHQAAKDISNAKADSNYLYRHKYENYGMIKISDESYPLHFDKETSSFNSLHLFSSFNYSHTSGFITDPVNLDTKKPESFKDHRSAAVKRVLKVCMEETCIGGKDLDNHSGFLHKMTVATLQNLNSEKKDSFITEDESSYDKVELGNYTRKAIKNETYNMINKDDVKLFPQVEKQKPEENAAFSYDQNDDFNCEHYEVAATNNFFQNIYDLQHLKNTETSLSKHNSVSHWTDLSLKKEFGPYCPATFEKDIGLSSHVQDHLHQVGLSYKDRPVASPEQISNSDKMPHFKRIGPPVTRVRKAILSSESTSTHTCLHCGDWFHSKIGLSNHVRGHLRRLGKTKWDAHKSPICDLNEMIQKEETEEITLESSNTSHPIPRPFVAQKLPSNDDFLYQNVIPHGAYSNSLKYLSVSAPEEKGPIFLNEYDEAKPELPRGKRNQSLEPIKCPKNKRIRKEIKSAISVPKTTGRKSLVHRCVPPLSEDSTLKYRPKKVKTKARSALKCKGKKSKPRFGRKNKTLPLTEETEDIYIFRCRFCDLAFRGPMSIQEEWIKHLRRHTVNITIPRTGAAMVDVRFPH</sequence>
<reference evidence="9 10" key="1">
    <citation type="journal article" date="2011" name="Nature">
        <title>A high-resolution map of human evolutionary constraint using 29 mammals.</title>
        <authorList>
            <person name="Lindblad-Toh K."/>
            <person name="Garber M."/>
            <person name="Zuk O."/>
            <person name="Lin M.F."/>
            <person name="Parker B.J."/>
            <person name="Washietl S."/>
            <person name="Kheradpour P."/>
            <person name="Ernst J."/>
            <person name="Jordan G."/>
            <person name="Mauceli E."/>
            <person name="Ward L.D."/>
            <person name="Lowe C.B."/>
            <person name="Holloway A.K."/>
            <person name="Clamp M."/>
            <person name="Gnerre S."/>
            <person name="Alfoldi J."/>
            <person name="Beal K."/>
            <person name="Chang J."/>
            <person name="Clawson H."/>
            <person name="Cuff J."/>
            <person name="Di Palma F."/>
            <person name="Fitzgerald S."/>
            <person name="Flicek P."/>
            <person name="Guttman M."/>
            <person name="Hubisz M.J."/>
            <person name="Jaffe D.B."/>
            <person name="Jungreis I."/>
            <person name="Kent W.J."/>
            <person name="Kostka D."/>
            <person name="Lara M."/>
            <person name="Martins A.L."/>
            <person name="Massingham T."/>
            <person name="Moltke I."/>
            <person name="Raney B.J."/>
            <person name="Rasmussen M.D."/>
            <person name="Robinson J."/>
            <person name="Stark A."/>
            <person name="Vilella A.J."/>
            <person name="Wen J."/>
            <person name="Xie X."/>
            <person name="Zody M.C."/>
            <person name="Baldwin J."/>
            <person name="Bloom T."/>
            <person name="Chin C.W."/>
            <person name="Heiman D."/>
            <person name="Nicol R."/>
            <person name="Nusbaum C."/>
            <person name="Young S."/>
            <person name="Wilkinson J."/>
            <person name="Worley K.C."/>
            <person name="Kovar C.L."/>
            <person name="Muzny D.M."/>
            <person name="Gibbs R.A."/>
            <person name="Cree A."/>
            <person name="Dihn H.H."/>
            <person name="Fowler G."/>
            <person name="Jhangiani S."/>
            <person name="Joshi V."/>
            <person name="Lee S."/>
            <person name="Lewis L.R."/>
            <person name="Nazareth L.V."/>
            <person name="Okwuonu G."/>
            <person name="Santibanez J."/>
            <person name="Warren W.C."/>
            <person name="Mardis E.R."/>
            <person name="Weinstock G.M."/>
            <person name="Wilson R.K."/>
            <person name="Delehaunty K."/>
            <person name="Dooling D."/>
            <person name="Fronik C."/>
            <person name="Fulton L."/>
            <person name="Fulton B."/>
            <person name="Graves T."/>
            <person name="Minx P."/>
            <person name="Sodergren E."/>
            <person name="Birney E."/>
            <person name="Margulies E.H."/>
            <person name="Herrero J."/>
            <person name="Green E.D."/>
            <person name="Haussler D."/>
            <person name="Siepel A."/>
            <person name="Goldman N."/>
            <person name="Pollard K.S."/>
            <person name="Pedersen J.S."/>
            <person name="Lander E.S."/>
            <person name="Kellis M."/>
        </authorList>
    </citation>
    <scope>NUCLEOTIDE SEQUENCE [LARGE SCALE GENOMIC DNA]</scope>
    <source>
        <strain evidence="9 10">Thorbecke inbred</strain>
    </source>
</reference>
<feature type="domain" description="C2H2-type" evidence="8">
    <location>
        <begin position="559"/>
        <end position="581"/>
    </location>
</feature>
<dbReference type="GO" id="GO:0000978">
    <property type="term" value="F:RNA polymerase II cis-regulatory region sequence-specific DNA binding"/>
    <property type="evidence" value="ECO:0007669"/>
    <property type="project" value="TreeGrafter"/>
</dbReference>
<reference evidence="9" key="3">
    <citation type="submission" date="2025-09" db="UniProtKB">
        <authorList>
            <consortium name="Ensembl"/>
        </authorList>
    </citation>
    <scope>IDENTIFICATION</scope>
    <source>
        <strain evidence="9">Thorbecke</strain>
    </source>
</reference>
<dbReference type="GO" id="GO:0008270">
    <property type="term" value="F:zinc ion binding"/>
    <property type="evidence" value="ECO:0007669"/>
    <property type="project" value="UniProtKB-KW"/>
</dbReference>
<accession>U3KNY3</accession>
<proteinExistence type="predicted"/>
<evidence type="ECO:0000313" key="9">
    <source>
        <dbReference type="Ensembl" id="ENSOCUP00000026943.2"/>
    </source>
</evidence>
<keyword evidence="4" id="KW-0862">Zinc</keyword>
<dbReference type="Ensembl" id="ENSOCUT00000033895.2">
    <property type="protein sequence ID" value="ENSOCUP00000026943.2"/>
    <property type="gene ID" value="ENSOCUG00000029146.2"/>
</dbReference>
<dbReference type="STRING" id="9986.ENSOCUP00000026943"/>
<dbReference type="InParanoid" id="U3KNY3"/>
<dbReference type="GO" id="GO:0005634">
    <property type="term" value="C:nucleus"/>
    <property type="evidence" value="ECO:0007669"/>
    <property type="project" value="UniProtKB-SubCell"/>
</dbReference>
<dbReference type="AlphaFoldDB" id="U3KNY3"/>
<dbReference type="HOGENOM" id="CLU_005590_0_0_1"/>
<evidence type="ECO:0000313" key="10">
    <source>
        <dbReference type="Proteomes" id="UP000001811"/>
    </source>
</evidence>
<dbReference type="Pfam" id="PF23015">
    <property type="entry name" value="zf-WIZ"/>
    <property type="match status" value="1"/>
</dbReference>
<evidence type="ECO:0000256" key="4">
    <source>
        <dbReference type="ARBA" id="ARBA00022833"/>
    </source>
</evidence>
<dbReference type="PROSITE" id="PS50157">
    <property type="entry name" value="ZINC_FINGER_C2H2_2"/>
    <property type="match status" value="1"/>
</dbReference>
<evidence type="ECO:0000256" key="3">
    <source>
        <dbReference type="ARBA" id="ARBA00022771"/>
    </source>
</evidence>
<evidence type="ECO:0000256" key="2">
    <source>
        <dbReference type="ARBA" id="ARBA00022723"/>
    </source>
</evidence>
<evidence type="ECO:0000256" key="6">
    <source>
        <dbReference type="PROSITE-ProRule" id="PRU00042"/>
    </source>
</evidence>
<dbReference type="PROSITE" id="PS00028">
    <property type="entry name" value="ZINC_FINGER_C2H2_1"/>
    <property type="match status" value="1"/>
</dbReference>
<dbReference type="EMBL" id="AAGW02041965">
    <property type="status" value="NOT_ANNOTATED_CDS"/>
    <property type="molecule type" value="Genomic_DNA"/>
</dbReference>
<name>U3KNY3_RABIT</name>
<dbReference type="PANTHER" id="PTHR24396">
    <property type="entry name" value="ZINC FINGER PROTEIN"/>
    <property type="match status" value="1"/>
</dbReference>
<keyword evidence="5" id="KW-0539">Nucleus</keyword>
<reference evidence="9" key="2">
    <citation type="submission" date="2025-08" db="UniProtKB">
        <authorList>
            <consortium name="Ensembl"/>
        </authorList>
    </citation>
    <scope>IDENTIFICATION</scope>
    <source>
        <strain evidence="9">Thorbecke</strain>
    </source>
</reference>
<keyword evidence="10" id="KW-1185">Reference proteome</keyword>
<dbReference type="InterPro" id="IPR055125">
    <property type="entry name" value="Wiz_C_Znf"/>
</dbReference>
<dbReference type="GeneTree" id="ENSGT00940000158258"/>
<dbReference type="Bgee" id="ENSOCUG00000029146">
    <property type="expression patterns" value="Expressed in testis"/>
</dbReference>
<comment type="subcellular location">
    <subcellularLocation>
        <location evidence="1">Nucleus</location>
    </subcellularLocation>
</comment>
<dbReference type="PANTHER" id="PTHR24396:SF25">
    <property type="entry name" value="ZINC FINGER PROTEIN 644"/>
    <property type="match status" value="1"/>
</dbReference>
<dbReference type="InterPro" id="IPR051643">
    <property type="entry name" value="Transcr_Reg_ZincFinger"/>
</dbReference>
<evidence type="ECO:0000256" key="5">
    <source>
        <dbReference type="ARBA" id="ARBA00023242"/>
    </source>
</evidence>
<dbReference type="GO" id="GO:0000981">
    <property type="term" value="F:DNA-binding transcription factor activity, RNA polymerase II-specific"/>
    <property type="evidence" value="ECO:0007669"/>
    <property type="project" value="TreeGrafter"/>
</dbReference>
<dbReference type="InterPro" id="IPR013087">
    <property type="entry name" value="Znf_C2H2_type"/>
</dbReference>
<organism evidence="9 10">
    <name type="scientific">Oryctolagus cuniculus</name>
    <name type="common">Rabbit</name>
    <dbReference type="NCBI Taxonomy" id="9986"/>
    <lineage>
        <taxon>Eukaryota</taxon>
        <taxon>Metazoa</taxon>
        <taxon>Chordata</taxon>
        <taxon>Craniata</taxon>
        <taxon>Vertebrata</taxon>
        <taxon>Euteleostomi</taxon>
        <taxon>Mammalia</taxon>
        <taxon>Eutheria</taxon>
        <taxon>Euarchontoglires</taxon>
        <taxon>Glires</taxon>
        <taxon>Lagomorpha</taxon>
        <taxon>Leporidae</taxon>
        <taxon>Oryctolagus</taxon>
    </lineage>
</organism>